<evidence type="ECO:0000256" key="1">
    <source>
        <dbReference type="SAM" id="MobiDB-lite"/>
    </source>
</evidence>
<dbReference type="InterPro" id="IPR019446">
    <property type="entry name" value="BMT5-like"/>
</dbReference>
<gene>
    <name evidence="3" type="ORF">PRSY57_0412600</name>
</gene>
<dbReference type="GeneID" id="24529540"/>
<proteinExistence type="predicted"/>
<feature type="region of interest" description="Disordered" evidence="1">
    <location>
        <begin position="266"/>
        <end position="287"/>
    </location>
</feature>
<evidence type="ECO:0000313" key="3">
    <source>
        <dbReference type="EMBL" id="KYO02116.1"/>
    </source>
</evidence>
<dbReference type="AlphaFoldDB" id="A0A151LSG0"/>
<comment type="caution">
    <text evidence="3">The sequence shown here is derived from an EMBL/GenBank/DDBJ whole genome shotgun (WGS) entry which is preliminary data.</text>
</comment>
<dbReference type="VEuPathDB" id="PlasmoDB:PRCDC_0412600"/>
<dbReference type="EMBL" id="LVLA01000005">
    <property type="protein sequence ID" value="KYO02116.1"/>
    <property type="molecule type" value="Genomic_DNA"/>
</dbReference>
<feature type="domain" description="25S rRNA (uridine-N(3))-methyltransferase BMT5-like" evidence="2">
    <location>
        <begin position="150"/>
        <end position="335"/>
    </location>
</feature>
<reference evidence="3 4" key="1">
    <citation type="journal article" date="2016" name="Nat. Commun.">
        <title>Genomes of cryptic chimpanzee Plasmodium species reveal key evolutionary events leading to human malaria.</title>
        <authorList>
            <person name="Sundararaman S.A."/>
            <person name="Plenderleith L.J."/>
            <person name="Liu W."/>
            <person name="Loy D.E."/>
            <person name="Learn G.H."/>
            <person name="Li Y."/>
            <person name="Shaw K.S."/>
            <person name="Ayouba A."/>
            <person name="Peeters M."/>
            <person name="Speede S."/>
            <person name="Shaw G.M."/>
            <person name="Bushman F.D."/>
            <person name="Brisson D."/>
            <person name="Rayner J.C."/>
            <person name="Sharp P.M."/>
            <person name="Hahn B.H."/>
        </authorList>
    </citation>
    <scope>NUCLEOTIDE SEQUENCE [LARGE SCALE GENOMIC DNA]</scope>
    <source>
        <strain evidence="3 4">SY57</strain>
    </source>
</reference>
<evidence type="ECO:0000259" key="2">
    <source>
        <dbReference type="Pfam" id="PF10354"/>
    </source>
</evidence>
<protein>
    <recommendedName>
        <fullName evidence="2">25S rRNA (uridine-N(3))-methyltransferase BMT5-like domain-containing protein</fullName>
    </recommendedName>
</protein>
<dbReference type="GO" id="GO:0070475">
    <property type="term" value="P:rRNA base methylation"/>
    <property type="evidence" value="ECO:0007669"/>
    <property type="project" value="InterPro"/>
</dbReference>
<dbReference type="GO" id="GO:0070042">
    <property type="term" value="F:rRNA (uridine-N3-)-methyltransferase activity"/>
    <property type="evidence" value="ECO:0007669"/>
    <property type="project" value="InterPro"/>
</dbReference>
<accession>A0A151LSG0</accession>
<dbReference type="KEGG" id="prei:PRSY57_0412600"/>
<dbReference type="Proteomes" id="UP000076359">
    <property type="component" value="Chromosome 4"/>
</dbReference>
<organism evidence="3 4">
    <name type="scientific">Plasmodium reichenowi</name>
    <dbReference type="NCBI Taxonomy" id="5854"/>
    <lineage>
        <taxon>Eukaryota</taxon>
        <taxon>Sar</taxon>
        <taxon>Alveolata</taxon>
        <taxon>Apicomplexa</taxon>
        <taxon>Aconoidasida</taxon>
        <taxon>Haemosporida</taxon>
        <taxon>Plasmodiidae</taxon>
        <taxon>Plasmodium</taxon>
        <taxon>Plasmodium (Laverania)</taxon>
    </lineage>
</organism>
<dbReference type="RefSeq" id="XP_012761436.2">
    <property type="nucleotide sequence ID" value="XM_012905982.2"/>
</dbReference>
<evidence type="ECO:0000313" key="4">
    <source>
        <dbReference type="Proteomes" id="UP000076359"/>
    </source>
</evidence>
<dbReference type="VEuPathDB" id="PlasmoDB:PRG01_0419800"/>
<name>A0A151LSG0_PLARE</name>
<sequence length="415" mass="49543">MYKYEKLYFFMFWKKCRFNNLTRVLLHSSNEYYNNLNDIKKEKGIFEKLLCVGNYNVDNFCFDKELYEKYRECIKNDYEKIRIKLKERKENEYNNIDSKNLEHNESNICNNNNNNNINVYESYLYNIIQNNDYKDILISDVIYENGKNILCIGEANLSFSLLLQKNLNLCKVVSTSREDESVLIKKFGKKYFSKNLKLLESSGGIYIPNMNVENLSNQFLKNTFDIIIFNFPFVLPTKECIEKKWNIKLEGEEIYSDNLKNETNIDNNNKNKINNNNNNNSNNNNSNSNNNVYIKYYKKTEYFLLNKLIYHLFKCTSHLLKKEGFLHIRLNDKYLTCSFPKNMSLLFLQKIDFSNSYIIYKSLKYVPSLFDCTFLNYEDKKKEKTKNSVIFTSSGKKIFKSFKMKHTSTLIFQKI</sequence>
<dbReference type="Pfam" id="PF10354">
    <property type="entry name" value="BMT5-like"/>
    <property type="match status" value="1"/>
</dbReference>